<keyword evidence="5" id="KW-0067">ATP-binding</keyword>
<dbReference type="GO" id="GO:0008841">
    <property type="term" value="F:dihydrofolate synthase activity"/>
    <property type="evidence" value="ECO:0007669"/>
    <property type="project" value="TreeGrafter"/>
</dbReference>
<dbReference type="InterPro" id="IPR036615">
    <property type="entry name" value="Mur_ligase_C_dom_sf"/>
</dbReference>
<evidence type="ECO:0000256" key="2">
    <source>
        <dbReference type="ARBA" id="ARBA00022598"/>
    </source>
</evidence>
<organism evidence="8 9">
    <name type="scientific">Spiroplasma litorale</name>
    <dbReference type="NCBI Taxonomy" id="216942"/>
    <lineage>
        <taxon>Bacteria</taxon>
        <taxon>Bacillati</taxon>
        <taxon>Mycoplasmatota</taxon>
        <taxon>Mollicutes</taxon>
        <taxon>Entomoplasmatales</taxon>
        <taxon>Spiroplasmataceae</taxon>
        <taxon>Spiroplasma</taxon>
    </lineage>
</organism>
<keyword evidence="9" id="KW-1185">Reference proteome</keyword>
<keyword evidence="4" id="KW-0547">Nucleotide-binding</keyword>
<evidence type="ECO:0000256" key="3">
    <source>
        <dbReference type="ARBA" id="ARBA00022723"/>
    </source>
</evidence>
<keyword evidence="2" id="KW-0436">Ligase</keyword>
<dbReference type="AlphaFoldDB" id="A0A0K1W089"/>
<evidence type="ECO:0000256" key="1">
    <source>
        <dbReference type="ARBA" id="ARBA00008276"/>
    </source>
</evidence>
<dbReference type="RefSeq" id="WP_075057826.1">
    <property type="nucleotide sequence ID" value="NZ_CP012357.1"/>
</dbReference>
<dbReference type="Gene3D" id="3.90.190.20">
    <property type="entry name" value="Mur ligase, C-terminal domain"/>
    <property type="match status" value="1"/>
</dbReference>
<dbReference type="PANTHER" id="PTHR11136">
    <property type="entry name" value="FOLYLPOLYGLUTAMATE SYNTHASE-RELATED"/>
    <property type="match status" value="1"/>
</dbReference>
<proteinExistence type="inferred from homology"/>
<keyword evidence="3" id="KW-0479">Metal-binding</keyword>
<dbReference type="InterPro" id="IPR001645">
    <property type="entry name" value="Folylpolyglutamate_synth"/>
</dbReference>
<dbReference type="Proteomes" id="UP000067476">
    <property type="component" value="Chromosome"/>
</dbReference>
<keyword evidence="6" id="KW-0460">Magnesium</keyword>
<dbReference type="KEGG" id="sll:SLITO_v1c00570"/>
<dbReference type="SUPFAM" id="SSF53244">
    <property type="entry name" value="MurD-like peptide ligases, peptide-binding domain"/>
    <property type="match status" value="1"/>
</dbReference>
<dbReference type="GO" id="GO:0005737">
    <property type="term" value="C:cytoplasm"/>
    <property type="evidence" value="ECO:0007669"/>
    <property type="project" value="TreeGrafter"/>
</dbReference>
<name>A0A0K1W089_9MOLU</name>
<reference evidence="8 9" key="1">
    <citation type="journal article" date="2015" name="Genome Announc.">
        <title>Complete Genome Sequence of Spiroplasma litorale TN-1T (DSM 21781), a Bacterium Isolated from a Green-Eyed Horsefly (Tabanus nigrovittatus).</title>
        <authorList>
            <person name="Lo W.S."/>
            <person name="Lai Y.C."/>
            <person name="Lien Y.W."/>
            <person name="Wang T.H."/>
            <person name="Kuo C.H."/>
        </authorList>
    </citation>
    <scope>NUCLEOTIDE SEQUENCE [LARGE SCALE GENOMIC DNA]</scope>
    <source>
        <strain evidence="8 9">TN-1</strain>
    </source>
</reference>
<dbReference type="GO" id="GO:0005524">
    <property type="term" value="F:ATP binding"/>
    <property type="evidence" value="ECO:0007669"/>
    <property type="project" value="UniProtKB-KW"/>
</dbReference>
<gene>
    <name evidence="8" type="primary">folC</name>
    <name evidence="8" type="ORF">SLITO_v1c00570</name>
</gene>
<dbReference type="InterPro" id="IPR013221">
    <property type="entry name" value="Mur_ligase_cen"/>
</dbReference>
<dbReference type="PANTHER" id="PTHR11136:SF0">
    <property type="entry name" value="DIHYDROFOLATE SYNTHETASE-RELATED"/>
    <property type="match status" value="1"/>
</dbReference>
<evidence type="ECO:0000256" key="4">
    <source>
        <dbReference type="ARBA" id="ARBA00022741"/>
    </source>
</evidence>
<dbReference type="GO" id="GO:0004326">
    <property type="term" value="F:tetrahydrofolylpolyglutamate synthase activity"/>
    <property type="evidence" value="ECO:0007669"/>
    <property type="project" value="InterPro"/>
</dbReference>
<dbReference type="STRING" id="216942.SLITO_v1c00570"/>
<evidence type="ECO:0000259" key="7">
    <source>
        <dbReference type="Pfam" id="PF08245"/>
    </source>
</evidence>
<feature type="domain" description="Mur ligase central" evidence="7">
    <location>
        <begin position="40"/>
        <end position="225"/>
    </location>
</feature>
<comment type="similarity">
    <text evidence="1">Belongs to the folylpolyglutamate synthase family.</text>
</comment>
<sequence length="364" mass="42565">MIKVDETFIETTLLFKKQYNLKKLLSNLGNPQNNIKVINVVGTNGKGSTSKYIYDGLRSKFKNIGLFISPAFLYQNERIQLNGNYINDEDLKKLYNDNKKIIKEYELTFFEIWMFLAVLYFNKFDIDYAVIEAGIGGRLDCTNLFENQVCVCLTSIGYDHTELLGNNIESIIEHKVGIIKPGRTLFVSSDNKKYKKIIKEKVNEKVVFAKKVKNKINYQRSNIGLAKKVLKWLDVKYNNYIAPIGRYTYLNETPKFIIDGCHNIDGVKTVIKQIKKLNNPIVIYASSKEKDYFQILKVLKKNIKNLYITDFEHPKSWIIPKDLKSDYNYIGDWKIFLEKNIYNNIVVCGSLYFIPQVYEWYRSK</sequence>
<dbReference type="OrthoDB" id="9809356at2"/>
<dbReference type="Pfam" id="PF08245">
    <property type="entry name" value="Mur_ligase_M"/>
    <property type="match status" value="1"/>
</dbReference>
<evidence type="ECO:0000256" key="6">
    <source>
        <dbReference type="ARBA" id="ARBA00022842"/>
    </source>
</evidence>
<dbReference type="NCBIfam" id="TIGR01499">
    <property type="entry name" value="folC"/>
    <property type="match status" value="1"/>
</dbReference>
<accession>A0A0K1W089</accession>
<evidence type="ECO:0000313" key="8">
    <source>
        <dbReference type="EMBL" id="AKX33725.1"/>
    </source>
</evidence>
<evidence type="ECO:0000313" key="9">
    <source>
        <dbReference type="Proteomes" id="UP000067476"/>
    </source>
</evidence>
<evidence type="ECO:0000256" key="5">
    <source>
        <dbReference type="ARBA" id="ARBA00022840"/>
    </source>
</evidence>
<dbReference type="EMBL" id="CP012357">
    <property type="protein sequence ID" value="AKX33725.1"/>
    <property type="molecule type" value="Genomic_DNA"/>
</dbReference>
<dbReference type="SUPFAM" id="SSF53623">
    <property type="entry name" value="MurD-like peptide ligases, catalytic domain"/>
    <property type="match status" value="1"/>
</dbReference>
<dbReference type="PATRIC" id="fig|216942.3.peg.57"/>
<dbReference type="Gene3D" id="3.40.1190.10">
    <property type="entry name" value="Mur-like, catalytic domain"/>
    <property type="match status" value="1"/>
</dbReference>
<dbReference type="InterPro" id="IPR036565">
    <property type="entry name" value="Mur-like_cat_sf"/>
</dbReference>
<dbReference type="GO" id="GO:0046872">
    <property type="term" value="F:metal ion binding"/>
    <property type="evidence" value="ECO:0007669"/>
    <property type="project" value="UniProtKB-KW"/>
</dbReference>
<protein>
    <submittedName>
        <fullName evidence="8">Folylpolyglutamate synthase</fullName>
    </submittedName>
</protein>